<dbReference type="InterPro" id="IPR008984">
    <property type="entry name" value="SMAD_FHA_dom_sf"/>
</dbReference>
<evidence type="ECO:0000259" key="1">
    <source>
        <dbReference type="Pfam" id="PF00498"/>
    </source>
</evidence>
<feature type="domain" description="FHA" evidence="1">
    <location>
        <begin position="30"/>
        <end position="96"/>
    </location>
</feature>
<dbReference type="SUPFAM" id="SSF49879">
    <property type="entry name" value="SMAD/FHA domain"/>
    <property type="match status" value="1"/>
</dbReference>
<dbReference type="CDD" id="cd00060">
    <property type="entry name" value="FHA"/>
    <property type="match status" value="1"/>
</dbReference>
<dbReference type="Gene3D" id="2.60.200.20">
    <property type="match status" value="1"/>
</dbReference>
<evidence type="ECO:0000313" key="2">
    <source>
        <dbReference type="EMBL" id="RWU19114.1"/>
    </source>
</evidence>
<dbReference type="OrthoDB" id="273564at2"/>
<name>A0A443ZJJ8_9PSED</name>
<dbReference type="InterPro" id="IPR000253">
    <property type="entry name" value="FHA_dom"/>
</dbReference>
<evidence type="ECO:0000313" key="3">
    <source>
        <dbReference type="Proteomes" id="UP000288983"/>
    </source>
</evidence>
<dbReference type="EMBL" id="QJRG01000048">
    <property type="protein sequence ID" value="RWU19114.1"/>
    <property type="molecule type" value="Genomic_DNA"/>
</dbReference>
<sequence length="191" mass="20803">MNTLTLNICNHEQLQHGLITRHRFDRRGGTIGSRGADWVLIDPGQAIEPIHCEIRWIEGSFCAIDRCHQTYLNNTLHSLGPRAPVRLQEGDQLRIGAYRLRVHYQNHPSSTGSLETLFVSNQRLFDDLLDDTATGAWSENASAPDAPTAGDICAAFEPGIGVDPLAALDAAPDTEHAPADALHRLITGAPA</sequence>
<dbReference type="Pfam" id="PF00498">
    <property type="entry name" value="FHA"/>
    <property type="match status" value="1"/>
</dbReference>
<proteinExistence type="predicted"/>
<accession>A0A443ZJJ8</accession>
<gene>
    <name evidence="2" type="ORF">DM813_22615</name>
</gene>
<organism evidence="2 3">
    <name type="scientific">Pseudomonas alkylphenolica</name>
    <dbReference type="NCBI Taxonomy" id="237609"/>
    <lineage>
        <taxon>Bacteria</taxon>
        <taxon>Pseudomonadati</taxon>
        <taxon>Pseudomonadota</taxon>
        <taxon>Gammaproteobacteria</taxon>
        <taxon>Pseudomonadales</taxon>
        <taxon>Pseudomonadaceae</taxon>
        <taxon>Pseudomonas</taxon>
    </lineage>
</organism>
<dbReference type="Proteomes" id="UP000288983">
    <property type="component" value="Unassembled WGS sequence"/>
</dbReference>
<dbReference type="RefSeq" id="WP_128325598.1">
    <property type="nucleotide sequence ID" value="NZ_QJRG01000048.1"/>
</dbReference>
<comment type="caution">
    <text evidence="2">The sequence shown here is derived from an EMBL/GenBank/DDBJ whole genome shotgun (WGS) entry which is preliminary data.</text>
</comment>
<reference evidence="2 3" key="1">
    <citation type="submission" date="2018-06" db="EMBL/GenBank/DDBJ databases">
        <title>Bacteria isolated from soil of Wuhan.</title>
        <authorList>
            <person name="Wei X."/>
            <person name="Chunhua H."/>
        </authorList>
    </citation>
    <scope>NUCLEOTIDE SEQUENCE [LARGE SCALE GENOMIC DNA]</scope>
    <source>
        <strain evidence="3">xwS2</strain>
    </source>
</reference>
<dbReference type="AlphaFoldDB" id="A0A443ZJJ8"/>
<protein>
    <recommendedName>
        <fullName evidence="1">FHA domain-containing protein</fullName>
    </recommendedName>
</protein>